<dbReference type="Gene3D" id="3.40.50.150">
    <property type="entry name" value="Vaccinia Virus protein VP39"/>
    <property type="match status" value="1"/>
</dbReference>
<dbReference type="SUPFAM" id="SSF53335">
    <property type="entry name" value="S-adenosyl-L-methionine-dependent methyltransferases"/>
    <property type="match status" value="1"/>
</dbReference>
<evidence type="ECO:0000256" key="1">
    <source>
        <dbReference type="ARBA" id="ARBA00010815"/>
    </source>
</evidence>
<dbReference type="EMBL" id="HBFN01008724">
    <property type="protein sequence ID" value="CAD8787856.1"/>
    <property type="molecule type" value="Transcribed_RNA"/>
</dbReference>
<dbReference type="Pfam" id="PF02353">
    <property type="entry name" value="CMAS"/>
    <property type="match status" value="1"/>
</dbReference>
<dbReference type="CDD" id="cd02440">
    <property type="entry name" value="AdoMet_MTases"/>
    <property type="match status" value="1"/>
</dbReference>
<dbReference type="PANTHER" id="PTHR43832:SF1">
    <property type="entry name" value="S-ADENOSYL-L-METHIONINE-DEPENDENT METHYLTRANSFERASES SUPERFAMILY PROTEIN"/>
    <property type="match status" value="1"/>
</dbReference>
<evidence type="ECO:0008006" key="4">
    <source>
        <dbReference type="Google" id="ProtNLM"/>
    </source>
</evidence>
<dbReference type="PANTHER" id="PTHR43832">
    <property type="match status" value="1"/>
</dbReference>
<proteinExistence type="inferred from homology"/>
<dbReference type="EMBL" id="HBFN01008726">
    <property type="protein sequence ID" value="CAD8787860.1"/>
    <property type="molecule type" value="Transcribed_RNA"/>
</dbReference>
<dbReference type="InterPro" id="IPR029063">
    <property type="entry name" value="SAM-dependent_MTases_sf"/>
</dbReference>
<evidence type="ECO:0000313" key="3">
    <source>
        <dbReference type="EMBL" id="CAD8787860.1"/>
    </source>
</evidence>
<reference evidence="2" key="1">
    <citation type="submission" date="2021-01" db="EMBL/GenBank/DDBJ databases">
        <authorList>
            <person name="Corre E."/>
            <person name="Pelletier E."/>
            <person name="Niang G."/>
            <person name="Scheremetjew M."/>
            <person name="Finn R."/>
            <person name="Kale V."/>
            <person name="Holt S."/>
            <person name="Cochrane G."/>
            <person name="Meng A."/>
            <person name="Brown T."/>
            <person name="Cohen L."/>
        </authorList>
    </citation>
    <scope>NUCLEOTIDE SEQUENCE</scope>
    <source>
        <strain evidence="2">CCMP443</strain>
    </source>
</reference>
<dbReference type="FunFam" id="3.40.50.150:FF:000554">
    <property type="entry name" value="Cation-transporting ATPase"/>
    <property type="match status" value="1"/>
</dbReference>
<dbReference type="AlphaFoldDB" id="A0A6T6SLL3"/>
<gene>
    <name evidence="2" type="ORF">HTEP1355_LOCUS5057</name>
    <name evidence="3" type="ORF">HTEP1355_LOCUS5059</name>
</gene>
<name>A0A6T6SLL3_9CRYP</name>
<sequence length="362" mass="41848">MSGIVSSVGVFFTYRFLKMGIWIFENNLLPDFIARWGMRRLLSVNLAKMNIEDERAKFMSYVESLKSLPIAMNTADANEQHYEIPPEFYFPIMGKRLKYSSCIFPKGMHNDDIDGAEVAALKQVEERAQLEQGQQVLELGCGWGSLSLWMAERFPKSTFTSVSNSNNQKLFIDGRAKELGIKNLTVITADMNEFAAPSGKQYDRVMSIEMFEHMKNYDLLFSRVTSWLKPGGKAFIHIFCHKHLAYNFETEGDDNWMGKYFFTGGTMPAETLFLYFCHPLKLVNQWAVNGVHYSKTLEVWLRRMDANMGTIGPILDAVYGKDNRTLWTARWRGFFLACSELFRYNQGNEWFVGHYLFEKPLN</sequence>
<comment type="similarity">
    <text evidence="1">Belongs to the CFA/CMAS family.</text>
</comment>
<organism evidence="2">
    <name type="scientific">Hemiselmis tepida</name>
    <dbReference type="NCBI Taxonomy" id="464990"/>
    <lineage>
        <taxon>Eukaryota</taxon>
        <taxon>Cryptophyceae</taxon>
        <taxon>Cryptomonadales</taxon>
        <taxon>Hemiselmidaceae</taxon>
        <taxon>Hemiselmis</taxon>
    </lineage>
</organism>
<protein>
    <recommendedName>
        <fullName evidence="4">Methyltransferase domain-containing protein</fullName>
    </recommendedName>
</protein>
<evidence type="ECO:0000313" key="2">
    <source>
        <dbReference type="EMBL" id="CAD8787856.1"/>
    </source>
</evidence>
<accession>A0A6T6SLL3</accession>